<dbReference type="KEGG" id="ccz:CCALI_00611"/>
<evidence type="ECO:0000313" key="1">
    <source>
        <dbReference type="EMBL" id="CCW34437.1"/>
    </source>
</evidence>
<dbReference type="AlphaFoldDB" id="S0EVP1"/>
<dbReference type="Gene3D" id="3.40.50.880">
    <property type="match status" value="1"/>
</dbReference>
<dbReference type="PATRIC" id="fig|1303518.3.peg.614"/>
<gene>
    <name evidence="1" type="ORF">CCALI_00611</name>
</gene>
<dbReference type="InterPro" id="IPR017853">
    <property type="entry name" value="GH"/>
</dbReference>
<dbReference type="STRING" id="454171.CP488_00543"/>
<keyword evidence="2" id="KW-1185">Reference proteome</keyword>
<dbReference type="OrthoDB" id="9780891at2"/>
<evidence type="ECO:0000313" key="2">
    <source>
        <dbReference type="Proteomes" id="UP000014227"/>
    </source>
</evidence>
<dbReference type="InterPro" id="IPR029062">
    <property type="entry name" value="Class_I_gatase-like"/>
</dbReference>
<accession>S0EVP1</accession>
<protein>
    <submittedName>
        <fullName evidence="1">Alpha-L-fucosidase</fullName>
    </submittedName>
</protein>
<dbReference type="Pfam" id="PF14871">
    <property type="entry name" value="GHL6"/>
    <property type="match status" value="1"/>
</dbReference>
<dbReference type="Gene3D" id="3.20.20.80">
    <property type="entry name" value="Glycosidases"/>
    <property type="match status" value="1"/>
</dbReference>
<dbReference type="eggNOG" id="COG3669">
    <property type="taxonomic scope" value="Bacteria"/>
</dbReference>
<dbReference type="InterPro" id="IPR028212">
    <property type="entry name" value="GHL6"/>
</dbReference>
<dbReference type="CDD" id="cd03143">
    <property type="entry name" value="A4_beta-galactosidase_middle_domain"/>
    <property type="match status" value="1"/>
</dbReference>
<dbReference type="HOGENOM" id="CLU_414293_0_0_0"/>
<dbReference type="SUPFAM" id="SSF51445">
    <property type="entry name" value="(Trans)glycosidases"/>
    <property type="match status" value="1"/>
</dbReference>
<organism evidence="1 2">
    <name type="scientific">Chthonomonas calidirosea (strain DSM 23976 / ICMP 18418 / T49)</name>
    <dbReference type="NCBI Taxonomy" id="1303518"/>
    <lineage>
        <taxon>Bacteria</taxon>
        <taxon>Bacillati</taxon>
        <taxon>Armatimonadota</taxon>
        <taxon>Chthonomonadia</taxon>
        <taxon>Chthonomonadales</taxon>
        <taxon>Chthonomonadaceae</taxon>
        <taxon>Chthonomonas</taxon>
    </lineage>
</organism>
<name>S0EVP1_CHTCT</name>
<dbReference type="InParanoid" id="S0EVP1"/>
<dbReference type="Proteomes" id="UP000014227">
    <property type="component" value="Chromosome I"/>
</dbReference>
<dbReference type="RefSeq" id="WP_016481999.1">
    <property type="nucleotide sequence ID" value="NC_021487.1"/>
</dbReference>
<dbReference type="EMBL" id="HF951689">
    <property type="protein sequence ID" value="CCW34437.1"/>
    <property type="molecule type" value="Genomic_DNA"/>
</dbReference>
<sequence>MAFDIPAEELVATRLRQIHLDFHTSPEIPDVGSEFDAEEFAQTLVEARVNWITLFGKCHHGMSYYPTKVGVRHPSLKFDLLGEQIEACKKHGIATPVYISVRVDQHIGITRADLLVRLEDGRIWGPNAHQASWYQVCLGNKEYIDYVAAQTEEILKGYEADGIFYDMCYLPPDPGCFCEKCLARLERSGHSRFDAEAHRAQEFAITREYTTRLAKLCKDLRPNATIFFNARITPNVHRELDILTHFEIESLSTGGWGYLHFPAWSRLVRTYPRPLQGMTARFHKSWADFGGLKTVPQLEYEAGTILAAGGSVNIGDQLHPRGRLDKGAYAIIGEIYKKVEALEPYCIGAKPLADIGVLLLPDAVDGPDAGELRMNSSYEGAAAMLMALKQQWNGETPDRDNLKQYKLLILPDRGQLDEGLKRRLEGYLDAGGAVLFSHEATLQEGSFTLPKAPVRYLAPCPYTPSYMHLGDELGAGLPATELVNYRAGSYVTALEGASCLGEVWQPYFNRAPGHFSSHAQTPVDRPTGHPVGVLSADNRIGYLYAAVFQGYREDAFFVYKEMVARLLERLLPEPLVRPGQNIPSSMEIAVLKQEAQRRFVVHLVPFQPQRRTANNEYIEATVPLYEVSFALRTEVAPSRVYVAPSGQELAFRQEGHYCEVLVPKVGSYEVICYDMK</sequence>
<proteinExistence type="predicted"/>
<reference evidence="2" key="1">
    <citation type="submission" date="2013-03" db="EMBL/GenBank/DDBJ databases">
        <title>Genome sequence of Chthonomonas calidirosea, the first sequenced genome from the Armatimonadetes phylum (formally candidate division OP10).</title>
        <authorList>
            <person name="Lee K.C.Y."/>
            <person name="Morgan X.C."/>
            <person name="Dunfield P.F."/>
            <person name="Tamas I."/>
            <person name="Houghton K.M."/>
            <person name="Vyssotski M."/>
            <person name="Ryan J.L.J."/>
            <person name="Lagutin K."/>
            <person name="McDonald I.R."/>
            <person name="Stott M.B."/>
        </authorList>
    </citation>
    <scope>NUCLEOTIDE SEQUENCE [LARGE SCALE GENOMIC DNA]</scope>
    <source>
        <strain evidence="2">DSM 23976 / ICMP 18418 / T49</strain>
    </source>
</reference>